<gene>
    <name evidence="8" type="ORF">FOL47_009042</name>
</gene>
<comment type="caution">
    <text evidence="8">The sequence shown here is derived from an EMBL/GenBank/DDBJ whole genome shotgun (WGS) entry which is preliminary data.</text>
</comment>
<name>A0A7J6LAN8_PERCH</name>
<keyword evidence="3" id="KW-0963">Cytoplasm</keyword>
<dbReference type="PANTHER" id="PTHR40412:SF1">
    <property type="entry name" value="SF-ASSEMBLIN"/>
    <property type="match status" value="1"/>
</dbReference>
<dbReference type="InterPro" id="IPR008374">
    <property type="entry name" value="SF_assemblin/giardin_b"/>
</dbReference>
<dbReference type="GO" id="GO:0005200">
    <property type="term" value="F:structural constituent of cytoskeleton"/>
    <property type="evidence" value="ECO:0007669"/>
    <property type="project" value="InterPro"/>
</dbReference>
<evidence type="ECO:0000256" key="1">
    <source>
        <dbReference type="ARBA" id="ARBA00004245"/>
    </source>
</evidence>
<dbReference type="PANTHER" id="PTHR40412">
    <property type="entry name" value="SF-ASSEMBLIN"/>
    <property type="match status" value="1"/>
</dbReference>
<keyword evidence="5 7" id="KW-0175">Coiled coil</keyword>
<reference evidence="8 9" key="1">
    <citation type="submission" date="2020-04" db="EMBL/GenBank/DDBJ databases">
        <title>Perkinsus chesapeaki whole genome sequence.</title>
        <authorList>
            <person name="Bogema D.R."/>
        </authorList>
    </citation>
    <scope>NUCLEOTIDE SEQUENCE [LARGE SCALE GENOMIC DNA]</scope>
    <source>
        <strain evidence="8">ATCC PRA-425</strain>
    </source>
</reference>
<keyword evidence="4" id="KW-0493">Microtubule</keyword>
<proteinExistence type="inferred from homology"/>
<evidence type="ECO:0000256" key="4">
    <source>
        <dbReference type="ARBA" id="ARBA00022701"/>
    </source>
</evidence>
<keyword evidence="6" id="KW-0206">Cytoskeleton</keyword>
<comment type="subcellular location">
    <subcellularLocation>
        <location evidence="1">Cytoplasm</location>
        <location evidence="1">Cytoskeleton</location>
    </subcellularLocation>
</comment>
<evidence type="ECO:0000256" key="7">
    <source>
        <dbReference type="SAM" id="Coils"/>
    </source>
</evidence>
<evidence type="ECO:0000313" key="9">
    <source>
        <dbReference type="Proteomes" id="UP000591131"/>
    </source>
</evidence>
<feature type="coiled-coil region" evidence="7">
    <location>
        <begin position="61"/>
        <end position="143"/>
    </location>
</feature>
<evidence type="ECO:0000256" key="2">
    <source>
        <dbReference type="ARBA" id="ARBA00005678"/>
    </source>
</evidence>
<accession>A0A7J6LAN8</accession>
<sequence length="272" mass="31066">MTANDGATESGHKKVDMLEDLAAKVTSMASVFADANAAREEERAVLRQKHSNVLSCIEDTKNDVIAEAARLKSTIESYEAKTQYELEQLRKDMLALLETKHSTAMDRIEALEVRCAEVEKALVDEIEERKKNTEEVLGMLQHQVDEISAPLSTETVIRKQNHEVVNSWANVLEKKLSDSIEDINKQLDEEKFKRDVLCTRVEKDMSVNHEEITKRQLKVQRWTHDLVNSLHNAINSEEALRGASQDSIIESISTFIRRFQEDIREEARMMTA</sequence>
<dbReference type="EMBL" id="JAAPAO010000608">
    <property type="protein sequence ID" value="KAF4656283.1"/>
    <property type="molecule type" value="Genomic_DNA"/>
</dbReference>
<dbReference type="Proteomes" id="UP000591131">
    <property type="component" value="Unassembled WGS sequence"/>
</dbReference>
<evidence type="ECO:0000256" key="6">
    <source>
        <dbReference type="ARBA" id="ARBA00023212"/>
    </source>
</evidence>
<dbReference type="GO" id="GO:0005874">
    <property type="term" value="C:microtubule"/>
    <property type="evidence" value="ECO:0007669"/>
    <property type="project" value="UniProtKB-KW"/>
</dbReference>
<evidence type="ECO:0000256" key="5">
    <source>
        <dbReference type="ARBA" id="ARBA00023054"/>
    </source>
</evidence>
<dbReference type="OrthoDB" id="436622at2759"/>
<dbReference type="AlphaFoldDB" id="A0A7J6LAN8"/>
<organism evidence="8 9">
    <name type="scientific">Perkinsus chesapeaki</name>
    <name type="common">Clam parasite</name>
    <name type="synonym">Perkinsus andrewsi</name>
    <dbReference type="NCBI Taxonomy" id="330153"/>
    <lineage>
        <taxon>Eukaryota</taxon>
        <taxon>Sar</taxon>
        <taxon>Alveolata</taxon>
        <taxon>Perkinsozoa</taxon>
        <taxon>Perkinsea</taxon>
        <taxon>Perkinsida</taxon>
        <taxon>Perkinsidae</taxon>
        <taxon>Perkinsus</taxon>
    </lineage>
</organism>
<evidence type="ECO:0000313" key="8">
    <source>
        <dbReference type="EMBL" id="KAF4656283.1"/>
    </source>
</evidence>
<keyword evidence="9" id="KW-1185">Reference proteome</keyword>
<evidence type="ECO:0000256" key="3">
    <source>
        <dbReference type="ARBA" id="ARBA00022490"/>
    </source>
</evidence>
<protein>
    <submittedName>
        <fullName evidence="8">Uncharacterized protein</fullName>
    </submittedName>
</protein>
<comment type="similarity">
    <text evidence="2">Belongs to the SF-assemblin family.</text>
</comment>